<dbReference type="RefSeq" id="WP_379769778.1">
    <property type="nucleotide sequence ID" value="NZ_JBHSMZ010000006.1"/>
</dbReference>
<dbReference type="InterPro" id="IPR037401">
    <property type="entry name" value="SnoaL-like"/>
</dbReference>
<dbReference type="EMBL" id="JBHSMZ010000006">
    <property type="protein sequence ID" value="MFC5548699.1"/>
    <property type="molecule type" value="Genomic_DNA"/>
</dbReference>
<protein>
    <submittedName>
        <fullName evidence="2">Nuclear transport factor 2 family protein</fullName>
    </submittedName>
</protein>
<reference evidence="3" key="1">
    <citation type="journal article" date="2019" name="Int. J. Syst. Evol. Microbiol.">
        <title>The Global Catalogue of Microorganisms (GCM) 10K type strain sequencing project: providing services to taxonomists for standard genome sequencing and annotation.</title>
        <authorList>
            <consortium name="The Broad Institute Genomics Platform"/>
            <consortium name="The Broad Institute Genome Sequencing Center for Infectious Disease"/>
            <person name="Wu L."/>
            <person name="Ma J."/>
        </authorList>
    </citation>
    <scope>NUCLEOTIDE SEQUENCE [LARGE SCALE GENOMIC DNA]</scope>
    <source>
        <strain evidence="3">CGMCC 4.5798</strain>
    </source>
</reference>
<dbReference type="Proteomes" id="UP001596086">
    <property type="component" value="Unassembled WGS sequence"/>
</dbReference>
<comment type="caution">
    <text evidence="2">The sequence shown here is derived from an EMBL/GenBank/DDBJ whole genome shotgun (WGS) entry which is preliminary data.</text>
</comment>
<dbReference type="Gene3D" id="3.10.450.50">
    <property type="match status" value="1"/>
</dbReference>
<evidence type="ECO:0000313" key="2">
    <source>
        <dbReference type="EMBL" id="MFC5548699.1"/>
    </source>
</evidence>
<gene>
    <name evidence="2" type="ORF">ACFPO9_09260</name>
</gene>
<dbReference type="InterPro" id="IPR032710">
    <property type="entry name" value="NTF2-like_dom_sf"/>
</dbReference>
<dbReference type="SUPFAM" id="SSF54427">
    <property type="entry name" value="NTF2-like"/>
    <property type="match status" value="1"/>
</dbReference>
<organism evidence="2 3">
    <name type="scientific">Massilia aerilata</name>
    <dbReference type="NCBI Taxonomy" id="453817"/>
    <lineage>
        <taxon>Bacteria</taxon>
        <taxon>Pseudomonadati</taxon>
        <taxon>Pseudomonadota</taxon>
        <taxon>Betaproteobacteria</taxon>
        <taxon>Burkholderiales</taxon>
        <taxon>Oxalobacteraceae</taxon>
        <taxon>Telluria group</taxon>
        <taxon>Massilia</taxon>
    </lineage>
</organism>
<evidence type="ECO:0000313" key="3">
    <source>
        <dbReference type="Proteomes" id="UP001596086"/>
    </source>
</evidence>
<feature type="domain" description="SnoaL-like" evidence="1">
    <location>
        <begin position="11"/>
        <end position="121"/>
    </location>
</feature>
<sequence>MIEQWQKDLIARYLAAYNAFEIEAMLAQLDPAVRFENFAGGQLTAETSGIDAFRALAEQSKAMFSEREQRVTGLALDGETVVADIAWRGKLAAGVPDGPPAGTLLEMNGRSEFSFGAGGITKIVDRS</sequence>
<proteinExistence type="predicted"/>
<keyword evidence="3" id="KW-1185">Reference proteome</keyword>
<name>A0ABW0RV33_9BURK</name>
<accession>A0ABW0RV33</accession>
<evidence type="ECO:0000259" key="1">
    <source>
        <dbReference type="Pfam" id="PF12680"/>
    </source>
</evidence>
<dbReference type="Pfam" id="PF12680">
    <property type="entry name" value="SnoaL_2"/>
    <property type="match status" value="1"/>
</dbReference>